<reference evidence="11 12" key="1">
    <citation type="submission" date="2019-03" db="EMBL/GenBank/DDBJ databases">
        <title>Genomic Encyclopedia of Archaeal and Bacterial Type Strains, Phase II (KMG-II): from individual species to whole genera.</title>
        <authorList>
            <person name="Goeker M."/>
        </authorList>
    </citation>
    <scope>NUCLEOTIDE SEQUENCE [LARGE SCALE GENOMIC DNA]</scope>
    <source>
        <strain evidence="11 12">DSM 24323</strain>
    </source>
</reference>
<evidence type="ECO:0000256" key="1">
    <source>
        <dbReference type="ARBA" id="ARBA00005525"/>
    </source>
</evidence>
<dbReference type="RefSeq" id="WP_133755894.1">
    <property type="nucleotide sequence ID" value="NZ_CP171129.1"/>
</dbReference>
<comment type="similarity">
    <text evidence="1 5 8">Belongs to the pyrroline-5-carboxylate reductase family.</text>
</comment>
<evidence type="ECO:0000256" key="8">
    <source>
        <dbReference type="RuleBase" id="RU003903"/>
    </source>
</evidence>
<dbReference type="SUPFAM" id="SSF48179">
    <property type="entry name" value="6-phosphogluconate dehydrogenase C-terminal domain-like"/>
    <property type="match status" value="1"/>
</dbReference>
<dbReference type="OrthoDB" id="9805754at2"/>
<keyword evidence="2 5" id="KW-0521">NADP</keyword>
<dbReference type="InterPro" id="IPR000304">
    <property type="entry name" value="Pyrroline-COOH_reductase"/>
</dbReference>
<dbReference type="UniPathway" id="UPA00098">
    <property type="reaction ID" value="UER00361"/>
</dbReference>
<keyword evidence="5 8" id="KW-0641">Proline biosynthesis</keyword>
<evidence type="ECO:0000256" key="5">
    <source>
        <dbReference type="HAMAP-Rule" id="MF_01925"/>
    </source>
</evidence>
<evidence type="ECO:0000256" key="3">
    <source>
        <dbReference type="ARBA" id="ARBA00023002"/>
    </source>
</evidence>
<protein>
    <recommendedName>
        <fullName evidence="5 6">Pyrroline-5-carboxylate reductase</fullName>
        <shortName evidence="5">P5C reductase</shortName>
        <shortName evidence="5">P5CR</shortName>
        <ecNumber evidence="5 6">1.5.1.2</ecNumber>
    </recommendedName>
    <alternativeName>
        <fullName evidence="5">PCA reductase</fullName>
    </alternativeName>
</protein>
<feature type="binding site" evidence="7">
    <location>
        <begin position="68"/>
        <end position="71"/>
    </location>
    <ligand>
        <name>NADP(+)</name>
        <dbReference type="ChEBI" id="CHEBI:58349"/>
    </ligand>
</feature>
<dbReference type="EMBL" id="SOAW01000003">
    <property type="protein sequence ID" value="TDT29981.1"/>
    <property type="molecule type" value="Genomic_DNA"/>
</dbReference>
<dbReference type="InterPro" id="IPR028939">
    <property type="entry name" value="P5C_Rdtase_cat_N"/>
</dbReference>
<organism evidence="11 12">
    <name type="scientific">Naumannella halotolerans</name>
    <dbReference type="NCBI Taxonomy" id="993414"/>
    <lineage>
        <taxon>Bacteria</taxon>
        <taxon>Bacillati</taxon>
        <taxon>Actinomycetota</taxon>
        <taxon>Actinomycetes</taxon>
        <taxon>Propionibacteriales</taxon>
        <taxon>Propionibacteriaceae</taxon>
        <taxon>Naumannella</taxon>
    </lineage>
</organism>
<gene>
    <name evidence="5" type="primary">proC</name>
    <name evidence="11" type="ORF">CLV29_3004</name>
</gene>
<feature type="domain" description="Pyrroline-5-carboxylate reductase dimerisation" evidence="10">
    <location>
        <begin position="160"/>
        <end position="264"/>
    </location>
</feature>
<dbReference type="AlphaFoldDB" id="A0A4R7IYW3"/>
<evidence type="ECO:0000259" key="9">
    <source>
        <dbReference type="Pfam" id="PF03807"/>
    </source>
</evidence>
<dbReference type="GO" id="GO:0055129">
    <property type="term" value="P:L-proline biosynthetic process"/>
    <property type="evidence" value="ECO:0007669"/>
    <property type="project" value="UniProtKB-UniRule"/>
</dbReference>
<evidence type="ECO:0000259" key="10">
    <source>
        <dbReference type="Pfam" id="PF14748"/>
    </source>
</evidence>
<name>A0A4R7IYW3_9ACTN</name>
<keyword evidence="5" id="KW-0963">Cytoplasm</keyword>
<keyword evidence="3 5" id="KW-0560">Oxidoreductase</keyword>
<evidence type="ECO:0000313" key="11">
    <source>
        <dbReference type="EMBL" id="TDT29981.1"/>
    </source>
</evidence>
<dbReference type="Gene3D" id="1.10.3730.10">
    <property type="entry name" value="ProC C-terminal domain-like"/>
    <property type="match status" value="1"/>
</dbReference>
<comment type="caution">
    <text evidence="11">The sequence shown here is derived from an EMBL/GenBank/DDBJ whole genome shotgun (WGS) entry which is preliminary data.</text>
</comment>
<proteinExistence type="inferred from homology"/>
<dbReference type="InterPro" id="IPR053790">
    <property type="entry name" value="P5CR-like_CS"/>
</dbReference>
<evidence type="ECO:0000256" key="2">
    <source>
        <dbReference type="ARBA" id="ARBA00022857"/>
    </source>
</evidence>
<dbReference type="PROSITE" id="PS00521">
    <property type="entry name" value="P5CR"/>
    <property type="match status" value="1"/>
</dbReference>
<sequence>MSQRLAFVGAGMMGGTLIAGLLAAGRQPADIVAVENRAERRSKLSQEYGIEAVAEMSAISGAEVVVLAVKPQAVDAALAELAEQLPAEAVLVSLCAGISCSRIEDALPAGQPVVRVMPNTPAQVGAGAAAVSAGSAATTEQTELARDLLQTVGTAVIVPESYLDAVTAVSGSGPAYLFLVAESLIESGVNLGLPRDIATELAVQTIFGSATLLRESGTHPALLREQVTSPGGTTAAGLGQLEEYRVRAAFAAATRAARDRSVELGG</sequence>
<evidence type="ECO:0000313" key="12">
    <source>
        <dbReference type="Proteomes" id="UP000295371"/>
    </source>
</evidence>
<dbReference type="PIRSF" id="PIRSF000193">
    <property type="entry name" value="Pyrrol-5-carb_rd"/>
    <property type="match status" value="1"/>
</dbReference>
<dbReference type="Pfam" id="PF03807">
    <property type="entry name" value="F420_oxidored"/>
    <property type="match status" value="1"/>
</dbReference>
<dbReference type="PANTHER" id="PTHR11645">
    <property type="entry name" value="PYRROLINE-5-CARBOXYLATE REDUCTASE"/>
    <property type="match status" value="1"/>
</dbReference>
<evidence type="ECO:0000256" key="6">
    <source>
        <dbReference type="NCBIfam" id="TIGR00112"/>
    </source>
</evidence>
<dbReference type="EC" id="1.5.1.2" evidence="5 6"/>
<dbReference type="InterPro" id="IPR029036">
    <property type="entry name" value="P5CR_dimer"/>
</dbReference>
<dbReference type="HAMAP" id="MF_01925">
    <property type="entry name" value="P5C_reductase"/>
    <property type="match status" value="1"/>
</dbReference>
<dbReference type="InterPro" id="IPR036291">
    <property type="entry name" value="NAD(P)-bd_dom_sf"/>
</dbReference>
<dbReference type="SUPFAM" id="SSF51735">
    <property type="entry name" value="NAD(P)-binding Rossmann-fold domains"/>
    <property type="match status" value="1"/>
</dbReference>
<comment type="catalytic activity">
    <reaction evidence="5">
        <text>L-proline + NAD(+) = (S)-1-pyrroline-5-carboxylate + NADH + 2 H(+)</text>
        <dbReference type="Rhea" id="RHEA:14105"/>
        <dbReference type="ChEBI" id="CHEBI:15378"/>
        <dbReference type="ChEBI" id="CHEBI:17388"/>
        <dbReference type="ChEBI" id="CHEBI:57540"/>
        <dbReference type="ChEBI" id="CHEBI:57945"/>
        <dbReference type="ChEBI" id="CHEBI:60039"/>
        <dbReference type="EC" id="1.5.1.2"/>
    </reaction>
</comment>
<dbReference type="InterPro" id="IPR008927">
    <property type="entry name" value="6-PGluconate_DH-like_C_sf"/>
</dbReference>
<keyword evidence="12" id="KW-1185">Reference proteome</keyword>
<accession>A0A4R7IYW3</accession>
<dbReference type="PANTHER" id="PTHR11645:SF0">
    <property type="entry name" value="PYRROLINE-5-CARBOXYLATE REDUCTASE 3"/>
    <property type="match status" value="1"/>
</dbReference>
<comment type="subcellular location">
    <subcellularLocation>
        <location evidence="5">Cytoplasm</location>
    </subcellularLocation>
</comment>
<dbReference type="GO" id="GO:0004735">
    <property type="term" value="F:pyrroline-5-carboxylate reductase activity"/>
    <property type="evidence" value="ECO:0007669"/>
    <property type="project" value="UniProtKB-UniRule"/>
</dbReference>
<comment type="function">
    <text evidence="4 5">Catalyzes the reduction of 1-pyrroline-5-carboxylate (PCA) to L-proline.</text>
</comment>
<comment type="pathway">
    <text evidence="5 8">Amino-acid biosynthesis; L-proline biosynthesis; L-proline from L-glutamate 5-semialdehyde: step 1/1.</text>
</comment>
<dbReference type="Gene3D" id="3.40.50.720">
    <property type="entry name" value="NAD(P)-binding Rossmann-like Domain"/>
    <property type="match status" value="1"/>
</dbReference>
<dbReference type="NCBIfam" id="TIGR00112">
    <property type="entry name" value="proC"/>
    <property type="match status" value="1"/>
</dbReference>
<evidence type="ECO:0000256" key="4">
    <source>
        <dbReference type="ARBA" id="ARBA00058118"/>
    </source>
</evidence>
<feature type="domain" description="Pyrroline-5-carboxylate reductase catalytic N-terminal" evidence="9">
    <location>
        <begin position="4"/>
        <end position="97"/>
    </location>
</feature>
<dbReference type="Pfam" id="PF14748">
    <property type="entry name" value="P5CR_dimer"/>
    <property type="match status" value="1"/>
</dbReference>
<evidence type="ECO:0000256" key="7">
    <source>
        <dbReference type="PIRSR" id="PIRSR000193-1"/>
    </source>
</evidence>
<dbReference type="Proteomes" id="UP000295371">
    <property type="component" value="Unassembled WGS sequence"/>
</dbReference>
<dbReference type="GO" id="GO:0005737">
    <property type="term" value="C:cytoplasm"/>
    <property type="evidence" value="ECO:0007669"/>
    <property type="project" value="UniProtKB-SubCell"/>
</dbReference>
<keyword evidence="5 8" id="KW-0028">Amino-acid biosynthesis</keyword>
<comment type="catalytic activity">
    <reaction evidence="5 8">
        <text>L-proline + NADP(+) = (S)-1-pyrroline-5-carboxylate + NADPH + 2 H(+)</text>
        <dbReference type="Rhea" id="RHEA:14109"/>
        <dbReference type="ChEBI" id="CHEBI:15378"/>
        <dbReference type="ChEBI" id="CHEBI:17388"/>
        <dbReference type="ChEBI" id="CHEBI:57783"/>
        <dbReference type="ChEBI" id="CHEBI:58349"/>
        <dbReference type="ChEBI" id="CHEBI:60039"/>
        <dbReference type="EC" id="1.5.1.2"/>
    </reaction>
</comment>
<dbReference type="FunFam" id="1.10.3730.10:FF:000001">
    <property type="entry name" value="Pyrroline-5-carboxylate reductase"/>
    <property type="match status" value="1"/>
</dbReference>